<dbReference type="AlphaFoldDB" id="A0A8T4GHI3"/>
<dbReference type="OrthoDB" id="11410at2157"/>
<dbReference type="Pfam" id="PF25213">
    <property type="entry name" value="HVO_A0261_N"/>
    <property type="match status" value="1"/>
</dbReference>
<sequence>MEPDGRTLRSVLHKRIDVFRSLDESSASKPELVDRLSSSRSTVDRAISDLEDVDCVESRNGTYSLSATGRFALTEHERYASTTQTIAQASDLLSGLPESTTLPSVFLEGAEVTVGDPHAPSSAATTSSRLLERATAMRGLAPTVLKSDVFILNRELDRDDLTIDVVAEPEVVEALSALSDTPVSALVARDAFSLYRSSKPLPYALWVMETPEGDRAGVTFRGAGGGAGMVTNDAPDAVAWANETFESYRAAAESVDRPI</sequence>
<accession>A0A8T4GHI3</accession>
<proteinExistence type="predicted"/>
<comment type="caution">
    <text evidence="3">The sequence shown here is derived from an EMBL/GenBank/DDBJ whole genome shotgun (WGS) entry which is preliminary data.</text>
</comment>
<reference evidence="3" key="1">
    <citation type="submission" date="2021-03" db="EMBL/GenBank/DDBJ databases">
        <title>Genomic Encyclopedia of Type Strains, Phase IV (KMG-IV): sequencing the most valuable type-strain genomes for metagenomic binning, comparative biology and taxonomic classification.</title>
        <authorList>
            <person name="Goeker M."/>
        </authorList>
    </citation>
    <scope>NUCLEOTIDE SEQUENCE</scope>
    <source>
        <strain evidence="3">DSM 23564</strain>
    </source>
</reference>
<feature type="domain" description="HVO-A0261-like N-terminal" evidence="2">
    <location>
        <begin position="12"/>
        <end position="85"/>
    </location>
</feature>
<organism evidence="3 4">
    <name type="scientific">Halorubrum alkaliphilum</name>
    <dbReference type="NCBI Taxonomy" id="261290"/>
    <lineage>
        <taxon>Archaea</taxon>
        <taxon>Methanobacteriati</taxon>
        <taxon>Methanobacteriota</taxon>
        <taxon>Stenosarchaea group</taxon>
        <taxon>Halobacteria</taxon>
        <taxon>Halobacteriales</taxon>
        <taxon>Haloferacaceae</taxon>
        <taxon>Halorubrum</taxon>
    </lineage>
</organism>
<evidence type="ECO:0000313" key="4">
    <source>
        <dbReference type="Proteomes" id="UP000823588"/>
    </source>
</evidence>
<evidence type="ECO:0000313" key="3">
    <source>
        <dbReference type="EMBL" id="MBP1922622.1"/>
    </source>
</evidence>
<protein>
    <submittedName>
        <fullName evidence="3">Putative transcriptional regulator</fullName>
    </submittedName>
</protein>
<dbReference type="InterPro" id="IPR036390">
    <property type="entry name" value="WH_DNA-bd_sf"/>
</dbReference>
<dbReference type="RefSeq" id="WP_209484957.1">
    <property type="nucleotide sequence ID" value="NZ_JAGGKQ010000010.1"/>
</dbReference>
<dbReference type="InterPro" id="IPR057527">
    <property type="entry name" value="HVO_A0261-like_N"/>
</dbReference>
<name>A0A8T4GHI3_9EURY</name>
<evidence type="ECO:0000259" key="2">
    <source>
        <dbReference type="Pfam" id="PF25213"/>
    </source>
</evidence>
<dbReference type="Pfam" id="PF08350">
    <property type="entry name" value="FilR1_middle"/>
    <property type="match status" value="1"/>
</dbReference>
<feature type="domain" description="Methanogenesis regulatory protein FilR1 middle" evidence="1">
    <location>
        <begin position="125"/>
        <end position="250"/>
    </location>
</feature>
<dbReference type="Proteomes" id="UP000823588">
    <property type="component" value="Unassembled WGS sequence"/>
</dbReference>
<gene>
    <name evidence="3" type="ORF">J2751_001635</name>
</gene>
<dbReference type="SUPFAM" id="SSF46785">
    <property type="entry name" value="Winged helix' DNA-binding domain"/>
    <property type="match status" value="1"/>
</dbReference>
<dbReference type="InterPro" id="IPR013561">
    <property type="entry name" value="FilR1_middle_dom"/>
</dbReference>
<dbReference type="EMBL" id="JAGGKQ010000010">
    <property type="protein sequence ID" value="MBP1922622.1"/>
    <property type="molecule type" value="Genomic_DNA"/>
</dbReference>
<evidence type="ECO:0000259" key="1">
    <source>
        <dbReference type="Pfam" id="PF08350"/>
    </source>
</evidence>
<keyword evidence="4" id="KW-1185">Reference proteome</keyword>